<dbReference type="PANTHER" id="PTHR33116">
    <property type="entry name" value="REVERSE TRANSCRIPTASE ZINC-BINDING DOMAIN-CONTAINING PROTEIN-RELATED-RELATED"/>
    <property type="match status" value="1"/>
</dbReference>
<evidence type="ECO:0000259" key="1">
    <source>
        <dbReference type="Pfam" id="PF13966"/>
    </source>
</evidence>
<sequence>MHFANRFSSGSSSPIHFLNDEAFHVSLNQQQQVMLGEEATDVEIKKQCGIVRDVFFRSGSFPKGCNTSFIALIPKVNDANFMKDFRPISLIGWQYKILGKILANRLSLVIDGLVSKEQSAFIRDRQILDCPMILSENGLHQGDPLSPFLFLLVMESLHISFVHSMQGGFLKEIHVVPIGVLKRLESFRSNFLRGVDPGGRKASWFSWDRVVASKEVGGLSMSTFFAMNRALLFKWIWRFKALPEPLWVLVIKAIHGPYGNLDRDIFLGSIMFGLIVFAAYLNLKEEEWIYFRNIAKGGTESMQLEDLSNKLCSLELVDEQDSWSWNLNGKGVFTVSSARRFIDDGICVIDGSPTKWLNLIPIKVNILAWLVAMNKLLTGFNMSLRGMEVSTMECPVCRVGNETLDHLFFSCSLASAMISRFFKRWELPDMVFQSYHG</sequence>
<accession>A0A6L2L6U6</accession>
<comment type="caution">
    <text evidence="2">The sequence shown here is derived from an EMBL/GenBank/DDBJ whole genome shotgun (WGS) entry which is preliminary data.</text>
</comment>
<dbReference type="AlphaFoldDB" id="A0A6L2L6U6"/>
<dbReference type="InterPro" id="IPR026960">
    <property type="entry name" value="RVT-Znf"/>
</dbReference>
<evidence type="ECO:0000313" key="2">
    <source>
        <dbReference type="EMBL" id="GEU56830.1"/>
    </source>
</evidence>
<feature type="domain" description="Reverse transcriptase zinc-binding" evidence="1">
    <location>
        <begin position="350"/>
        <end position="416"/>
    </location>
</feature>
<name>A0A6L2L6U6_TANCI</name>
<dbReference type="EMBL" id="BKCJ010003730">
    <property type="protein sequence ID" value="GEU56830.1"/>
    <property type="molecule type" value="Genomic_DNA"/>
</dbReference>
<dbReference type="Pfam" id="PF13966">
    <property type="entry name" value="zf-RVT"/>
    <property type="match status" value="1"/>
</dbReference>
<organism evidence="2">
    <name type="scientific">Tanacetum cinerariifolium</name>
    <name type="common">Dalmatian daisy</name>
    <name type="synonym">Chrysanthemum cinerariifolium</name>
    <dbReference type="NCBI Taxonomy" id="118510"/>
    <lineage>
        <taxon>Eukaryota</taxon>
        <taxon>Viridiplantae</taxon>
        <taxon>Streptophyta</taxon>
        <taxon>Embryophyta</taxon>
        <taxon>Tracheophyta</taxon>
        <taxon>Spermatophyta</taxon>
        <taxon>Magnoliopsida</taxon>
        <taxon>eudicotyledons</taxon>
        <taxon>Gunneridae</taxon>
        <taxon>Pentapetalae</taxon>
        <taxon>asterids</taxon>
        <taxon>campanulids</taxon>
        <taxon>Asterales</taxon>
        <taxon>Asteraceae</taxon>
        <taxon>Asteroideae</taxon>
        <taxon>Anthemideae</taxon>
        <taxon>Anthemidinae</taxon>
        <taxon>Tanacetum</taxon>
    </lineage>
</organism>
<gene>
    <name evidence="2" type="ORF">Tci_028808</name>
</gene>
<reference evidence="2" key="1">
    <citation type="journal article" date="2019" name="Sci. Rep.">
        <title>Draft genome of Tanacetum cinerariifolium, the natural source of mosquito coil.</title>
        <authorList>
            <person name="Yamashiro T."/>
            <person name="Shiraishi A."/>
            <person name="Satake H."/>
            <person name="Nakayama K."/>
        </authorList>
    </citation>
    <scope>NUCLEOTIDE SEQUENCE</scope>
</reference>
<dbReference type="PANTHER" id="PTHR33116:SF78">
    <property type="entry name" value="OS12G0587133 PROTEIN"/>
    <property type="match status" value="1"/>
</dbReference>
<proteinExistence type="predicted"/>
<protein>
    <recommendedName>
        <fullName evidence="1">Reverse transcriptase zinc-binding domain-containing protein</fullName>
    </recommendedName>
</protein>